<name>A0ABY8CD13_9GAMM</name>
<evidence type="ECO:0000256" key="8">
    <source>
        <dbReference type="ARBA" id="ARBA00023098"/>
    </source>
</evidence>
<reference evidence="15 16" key="1">
    <citation type="submission" date="2022-06" db="EMBL/GenBank/DDBJ databases">
        <title>Thiomicrohabdus sp. nov, an obligately chemolithoautotrophic, sulfur-oxidizing bacterium isolated from beach of Guanyin Mountain. Amoy.</title>
        <authorList>
            <person name="Zhu H."/>
        </authorList>
    </citation>
    <scope>NUCLEOTIDE SEQUENCE [LARGE SCALE GENOMIC DNA]</scope>
    <source>
        <strain evidence="15 16">XGS-01</strain>
    </source>
</reference>
<dbReference type="InterPro" id="IPR027379">
    <property type="entry name" value="CLS_N"/>
</dbReference>
<dbReference type="RefSeq" id="WP_275594688.1">
    <property type="nucleotide sequence ID" value="NZ_CP102381.1"/>
</dbReference>
<evidence type="ECO:0000256" key="12">
    <source>
        <dbReference type="NCBIfam" id="TIGR04265"/>
    </source>
</evidence>
<dbReference type="InterPro" id="IPR025202">
    <property type="entry name" value="PLD-like_dom"/>
</dbReference>
<keyword evidence="8" id="KW-0443">Lipid metabolism</keyword>
<evidence type="ECO:0000256" key="6">
    <source>
        <dbReference type="ARBA" id="ARBA00022737"/>
    </source>
</evidence>
<organism evidence="15 16">
    <name type="scientific">Thiomicrorhabdus lithotrophica</name>
    <dbReference type="NCBI Taxonomy" id="2949997"/>
    <lineage>
        <taxon>Bacteria</taxon>
        <taxon>Pseudomonadati</taxon>
        <taxon>Pseudomonadota</taxon>
        <taxon>Gammaproteobacteria</taxon>
        <taxon>Thiotrichales</taxon>
        <taxon>Piscirickettsiaceae</taxon>
        <taxon>Thiomicrorhabdus</taxon>
    </lineage>
</organism>
<feature type="transmembrane region" description="Helical" evidence="13">
    <location>
        <begin position="9"/>
        <end position="28"/>
    </location>
</feature>
<evidence type="ECO:0000313" key="16">
    <source>
        <dbReference type="Proteomes" id="UP001222275"/>
    </source>
</evidence>
<dbReference type="SMART" id="SM00155">
    <property type="entry name" value="PLDc"/>
    <property type="match status" value="2"/>
</dbReference>
<dbReference type="PROSITE" id="PS50035">
    <property type="entry name" value="PLD"/>
    <property type="match status" value="2"/>
</dbReference>
<evidence type="ECO:0000313" key="15">
    <source>
        <dbReference type="EMBL" id="WEJ62431.1"/>
    </source>
</evidence>
<evidence type="ECO:0000259" key="14">
    <source>
        <dbReference type="PROSITE" id="PS50035"/>
    </source>
</evidence>
<evidence type="ECO:0000256" key="9">
    <source>
        <dbReference type="ARBA" id="ARBA00023136"/>
    </source>
</evidence>
<comment type="subcellular location">
    <subcellularLocation>
        <location evidence="1">Cell membrane</location>
        <topology evidence="1">Multi-pass membrane protein</topology>
    </subcellularLocation>
</comment>
<feature type="domain" description="PLD phosphodiesterase" evidence="14">
    <location>
        <begin position="385"/>
        <end position="412"/>
    </location>
</feature>
<gene>
    <name evidence="15" type="primary">cls</name>
    <name evidence="15" type="ORF">NR989_10505</name>
</gene>
<protein>
    <recommendedName>
        <fullName evidence="12">Cardiolipin synthase</fullName>
        <ecNumber evidence="12">2.7.8.-</ecNumber>
    </recommendedName>
</protein>
<dbReference type="Proteomes" id="UP001222275">
    <property type="component" value="Chromosome"/>
</dbReference>
<evidence type="ECO:0000256" key="1">
    <source>
        <dbReference type="ARBA" id="ARBA00004651"/>
    </source>
</evidence>
<evidence type="ECO:0000256" key="11">
    <source>
        <dbReference type="ARBA" id="ARBA00023264"/>
    </source>
</evidence>
<feature type="transmembrane region" description="Helical" evidence="13">
    <location>
        <begin position="40"/>
        <end position="58"/>
    </location>
</feature>
<keyword evidence="10" id="KW-0594">Phospholipid biosynthesis</keyword>
<dbReference type="InterPro" id="IPR022924">
    <property type="entry name" value="Cardiolipin_synthase"/>
</dbReference>
<keyword evidence="4" id="KW-0808">Transferase</keyword>
<evidence type="ECO:0000256" key="5">
    <source>
        <dbReference type="ARBA" id="ARBA00022692"/>
    </source>
</evidence>
<keyword evidence="9 13" id="KW-0472">Membrane</keyword>
<keyword evidence="7 13" id="KW-1133">Transmembrane helix</keyword>
<keyword evidence="6" id="KW-0677">Repeat</keyword>
<keyword evidence="5 13" id="KW-0812">Transmembrane</keyword>
<dbReference type="NCBIfam" id="TIGR04265">
    <property type="entry name" value="bac_cardiolipin"/>
    <property type="match status" value="1"/>
</dbReference>
<dbReference type="Pfam" id="PF13091">
    <property type="entry name" value="PLDc_2"/>
    <property type="match status" value="2"/>
</dbReference>
<sequence length="468" mass="53308">MSLSLSQPIFWLYLINITLVLLVTLHMLYQRRSPQNLMSWLLTLILLPYIGVFLYLLFGSRKFLQQHYKPKIAMQAISPVEPENSLAIQLNQVLRSNHIAGATNHNQVEVYHQDTQCFEQLMLAIANAKSHIHIETYIFELDSTGQKILDALIQKAKQGVEVCLLMDSLGSLSLHFKSKKLQQLKQAGGSYAFFQPVLSSLLKGQVNLRNHRKIYLFDQETLLTGGMNLTDEYLGPEKQKGEEKRWIDLMFKIHGPITFHYQNIFNADWHYATSEKLSEPFLATQENILGGETMQAVPAGPDIDSDALYETLLHSIYFAKKTIQIATPYFIPDQSIMNALLIAVKRGVKVSVLTPESSDHLIFDLGRSSYMRELIEAGGTVHYYKGNMLHSKLIIIDQMATIIGSANFDYRSLFINHEIVNFIYSKPLIQTLSDWLDEQLQSSELYQPSSNPTSRLLENLSRIVAPIL</sequence>
<keyword evidence="3" id="KW-0444">Lipid biosynthesis</keyword>
<dbReference type="InterPro" id="IPR001736">
    <property type="entry name" value="PLipase_D/transphosphatidylase"/>
</dbReference>
<keyword evidence="11" id="KW-1208">Phospholipid metabolism</keyword>
<dbReference type="EMBL" id="CP102381">
    <property type="protein sequence ID" value="WEJ62431.1"/>
    <property type="molecule type" value="Genomic_DNA"/>
</dbReference>
<dbReference type="Pfam" id="PF13396">
    <property type="entry name" value="PLDc_N"/>
    <property type="match status" value="1"/>
</dbReference>
<keyword evidence="2" id="KW-1003">Cell membrane</keyword>
<evidence type="ECO:0000256" key="2">
    <source>
        <dbReference type="ARBA" id="ARBA00022475"/>
    </source>
</evidence>
<proteinExistence type="predicted"/>
<accession>A0ABY8CD13</accession>
<evidence type="ECO:0000256" key="13">
    <source>
        <dbReference type="SAM" id="Phobius"/>
    </source>
</evidence>
<evidence type="ECO:0000256" key="4">
    <source>
        <dbReference type="ARBA" id="ARBA00022679"/>
    </source>
</evidence>
<evidence type="ECO:0000256" key="7">
    <source>
        <dbReference type="ARBA" id="ARBA00022989"/>
    </source>
</evidence>
<feature type="domain" description="PLD phosphodiesterase" evidence="14">
    <location>
        <begin position="206"/>
        <end position="233"/>
    </location>
</feature>
<dbReference type="EC" id="2.7.8.-" evidence="12"/>
<dbReference type="Gene3D" id="3.30.870.10">
    <property type="entry name" value="Endonuclease Chain A"/>
    <property type="match status" value="2"/>
</dbReference>
<dbReference type="SUPFAM" id="SSF56024">
    <property type="entry name" value="Phospholipase D/nuclease"/>
    <property type="match status" value="2"/>
</dbReference>
<keyword evidence="16" id="KW-1185">Reference proteome</keyword>
<evidence type="ECO:0000256" key="10">
    <source>
        <dbReference type="ARBA" id="ARBA00023209"/>
    </source>
</evidence>
<dbReference type="PANTHER" id="PTHR21248:SF22">
    <property type="entry name" value="PHOSPHOLIPASE D"/>
    <property type="match status" value="1"/>
</dbReference>
<evidence type="ECO:0000256" key="3">
    <source>
        <dbReference type="ARBA" id="ARBA00022516"/>
    </source>
</evidence>
<dbReference type="PANTHER" id="PTHR21248">
    <property type="entry name" value="CARDIOLIPIN SYNTHASE"/>
    <property type="match status" value="1"/>
</dbReference>